<name>A0A6I5A641_9BACI</name>
<dbReference type="EMBL" id="WMEQ01000022">
    <property type="protein sequence ID" value="MYL35845.1"/>
    <property type="molecule type" value="Genomic_DNA"/>
</dbReference>
<evidence type="ECO:0000313" key="2">
    <source>
        <dbReference type="Proteomes" id="UP000468638"/>
    </source>
</evidence>
<comment type="caution">
    <text evidence="1">The sequence shown here is derived from an EMBL/GenBank/DDBJ whole genome shotgun (WGS) entry which is preliminary data.</text>
</comment>
<reference evidence="1 2" key="1">
    <citation type="submission" date="2019-11" db="EMBL/GenBank/DDBJ databases">
        <title>Genome sequences of 17 halophilic strains isolated from different environments.</title>
        <authorList>
            <person name="Furrow R.E."/>
        </authorList>
    </citation>
    <scope>NUCLEOTIDE SEQUENCE [LARGE SCALE GENOMIC DNA]</scope>
    <source>
        <strain evidence="1 2">22514_16_FS</strain>
    </source>
</reference>
<evidence type="ECO:0008006" key="3">
    <source>
        <dbReference type="Google" id="ProtNLM"/>
    </source>
</evidence>
<dbReference type="RefSeq" id="WP_160910269.1">
    <property type="nucleotide sequence ID" value="NZ_WMEQ01000022.1"/>
</dbReference>
<gene>
    <name evidence="1" type="ORF">GLW05_19930</name>
</gene>
<protein>
    <recommendedName>
        <fullName evidence="3">Zorya protein ZorC EH domain-containing protein</fullName>
    </recommendedName>
</protein>
<proteinExistence type="predicted"/>
<sequence length="405" mass="48371">MNKSYPTFHFFPHRLTEESKKIEEKYKDADKISEKLSKVKLPKLLKQIQQLSSDKDSLTKFAKKLKRIDINILASEFPYEIENEDLLNKITIILSVQYNRIVGKRFWGHFQLLPKDKHVHWMLNYAFRIEDANYLALNPTVREKYNSIFRTDQVLAGMVSNIGEENKPLVDSFQQWKIKEGSTLESHLWTMTLFKFIEYDWFIQKQGVEVIEKKLETIKLGNYKKILNRYLEVNDFEEYYTGLIKQALVSLGDPRESLVKWQGFSQDVIGKVKKWLIKTELFEFLDNERFNYWKKFIRDFRDVEVLENPQVAAMYFNGFVLVEFAEINNAAYFYRTEGFNNKLSHRMRTGVPAKDLKVKDTAYYINSLTHNKRNGKPVWYDKFDDYMTQYKNGNFAYKRHPKGRY</sequence>
<dbReference type="AlphaFoldDB" id="A0A6I5A641"/>
<evidence type="ECO:0000313" key="1">
    <source>
        <dbReference type="EMBL" id="MYL35845.1"/>
    </source>
</evidence>
<organism evidence="1 2">
    <name type="scientific">Pontibacillus yanchengensis</name>
    <dbReference type="NCBI Taxonomy" id="462910"/>
    <lineage>
        <taxon>Bacteria</taxon>
        <taxon>Bacillati</taxon>
        <taxon>Bacillota</taxon>
        <taxon>Bacilli</taxon>
        <taxon>Bacillales</taxon>
        <taxon>Bacillaceae</taxon>
        <taxon>Pontibacillus</taxon>
    </lineage>
</organism>
<dbReference type="Proteomes" id="UP000468638">
    <property type="component" value="Unassembled WGS sequence"/>
</dbReference>
<dbReference type="OrthoDB" id="2447593at2"/>
<accession>A0A6I5A641</accession>